<feature type="region of interest" description="Disordered" evidence="1">
    <location>
        <begin position="473"/>
        <end position="495"/>
    </location>
</feature>
<evidence type="ECO:0000313" key="2">
    <source>
        <dbReference type="EMBL" id="KAG5190655.1"/>
    </source>
</evidence>
<gene>
    <name evidence="2" type="ORF">JKP88DRAFT_298345</name>
</gene>
<dbReference type="AlphaFoldDB" id="A0A835ZG31"/>
<sequence length="680" mass="69621">LGPRPRAQRGGASGGAAASDGDADDAAERSVTRVQVLAPMPLLTADGDTIRGICMLPGEEREEVLEVTNRGHASASHVQVWARYGARRPAQLLFTTAAAALSGSADSSSGGGGSEGGADDALAGCMQVDGNALSRQLRTADGTPCLSVGAKLRMPLRIRAPQSASAAAAQLDATTAAANANGGGTGGAMELAICYSAAGGAERWLAVPVRARVVPGLRLQRVSIALPPERGRGLVADCDAPACRVSVTLRNDGPLAVEAWRRAGGRQRRRRALVLRHRDPCPLRKQYDGRNTGDRLYDVHSASTRPAACCISDAASVSTLSFLRSPLWHRFAGHRSVPDAYEEESSGDGDDDGGVRGPLAPLPLLRWEAAVLRHLQTAFTLCWRTVSRDAAATEHADASTAAAAAEPVLQRCGVLTPPVRMLGPGGVFRETGAVTGLRAHGGGAPIPYVPASLAPLVLPTVRLAVLPRRLPARAGSGSGAGGGSSEGPEAFPELAPLPSAPAAAEPLLHAWHVTVPQFTRVPIAALVARSSGGGGGGDATLRLCAEVRGRVAWGPAGSPAVAWAGLLEMPLPPCDGGDKSGGSVAAHGAVACFLRPGTFRIGASVQTAHRTVSCAAPMVVIVQPAAVAAAAAPKCVDLGLAFESGNKLVNEGLRPDEEGRAEMVPEDVAASQLQLDELGE</sequence>
<evidence type="ECO:0000313" key="3">
    <source>
        <dbReference type="Proteomes" id="UP000664859"/>
    </source>
</evidence>
<dbReference type="EMBL" id="JAFCMP010000031">
    <property type="protein sequence ID" value="KAG5190655.1"/>
    <property type="molecule type" value="Genomic_DNA"/>
</dbReference>
<protein>
    <submittedName>
        <fullName evidence="2">Uncharacterized protein</fullName>
    </submittedName>
</protein>
<feature type="region of interest" description="Disordered" evidence="1">
    <location>
        <begin position="1"/>
        <end position="29"/>
    </location>
</feature>
<organism evidence="2 3">
    <name type="scientific">Tribonema minus</name>
    <dbReference type="NCBI Taxonomy" id="303371"/>
    <lineage>
        <taxon>Eukaryota</taxon>
        <taxon>Sar</taxon>
        <taxon>Stramenopiles</taxon>
        <taxon>Ochrophyta</taxon>
        <taxon>PX clade</taxon>
        <taxon>Xanthophyceae</taxon>
        <taxon>Tribonematales</taxon>
        <taxon>Tribonemataceae</taxon>
        <taxon>Tribonema</taxon>
    </lineage>
</organism>
<evidence type="ECO:0000256" key="1">
    <source>
        <dbReference type="SAM" id="MobiDB-lite"/>
    </source>
</evidence>
<feature type="compositionally biased region" description="Gly residues" evidence="1">
    <location>
        <begin position="476"/>
        <end position="485"/>
    </location>
</feature>
<name>A0A835ZG31_9STRA</name>
<comment type="caution">
    <text evidence="2">The sequence shown here is derived from an EMBL/GenBank/DDBJ whole genome shotgun (WGS) entry which is preliminary data.</text>
</comment>
<reference evidence="2" key="1">
    <citation type="submission" date="2021-02" db="EMBL/GenBank/DDBJ databases">
        <title>First Annotated Genome of the Yellow-green Alga Tribonema minus.</title>
        <authorList>
            <person name="Mahan K.M."/>
        </authorList>
    </citation>
    <scope>NUCLEOTIDE SEQUENCE</scope>
    <source>
        <strain evidence="2">UTEX B ZZ1240</strain>
    </source>
</reference>
<feature type="non-terminal residue" evidence="2">
    <location>
        <position position="1"/>
    </location>
</feature>
<proteinExistence type="predicted"/>
<dbReference type="Proteomes" id="UP000664859">
    <property type="component" value="Unassembled WGS sequence"/>
</dbReference>
<feature type="compositionally biased region" description="Low complexity" evidence="1">
    <location>
        <begin position="486"/>
        <end position="495"/>
    </location>
</feature>
<keyword evidence="3" id="KW-1185">Reference proteome</keyword>
<accession>A0A835ZG31</accession>